<dbReference type="PANTHER" id="PTHR43737:SF1">
    <property type="entry name" value="DUF1501 DOMAIN-CONTAINING PROTEIN"/>
    <property type="match status" value="1"/>
</dbReference>
<organism evidence="1 2">
    <name type="scientific">Gimesia maris</name>
    <dbReference type="NCBI Taxonomy" id="122"/>
    <lineage>
        <taxon>Bacteria</taxon>
        <taxon>Pseudomonadati</taxon>
        <taxon>Planctomycetota</taxon>
        <taxon>Planctomycetia</taxon>
        <taxon>Planctomycetales</taxon>
        <taxon>Planctomycetaceae</taxon>
        <taxon>Gimesia</taxon>
    </lineage>
</organism>
<dbReference type="Pfam" id="PF07394">
    <property type="entry name" value="DUF1501"/>
    <property type="match status" value="1"/>
</dbReference>
<dbReference type="PANTHER" id="PTHR43737">
    <property type="entry name" value="BLL7424 PROTEIN"/>
    <property type="match status" value="1"/>
</dbReference>
<dbReference type="EMBL" id="DQAY01000045">
    <property type="protein sequence ID" value="HCO22837.1"/>
    <property type="molecule type" value="Genomic_DNA"/>
</dbReference>
<dbReference type="SUPFAM" id="SSF53649">
    <property type="entry name" value="Alkaline phosphatase-like"/>
    <property type="match status" value="1"/>
</dbReference>
<dbReference type="InterPro" id="IPR017850">
    <property type="entry name" value="Alkaline_phosphatase_core_sf"/>
</dbReference>
<evidence type="ECO:0000313" key="2">
    <source>
        <dbReference type="Proteomes" id="UP000263642"/>
    </source>
</evidence>
<reference evidence="1 2" key="1">
    <citation type="journal article" date="2018" name="Nat. Biotechnol.">
        <title>A standardized bacterial taxonomy based on genome phylogeny substantially revises the tree of life.</title>
        <authorList>
            <person name="Parks D.H."/>
            <person name="Chuvochina M."/>
            <person name="Waite D.W."/>
            <person name="Rinke C."/>
            <person name="Skarshewski A."/>
            <person name="Chaumeil P.A."/>
            <person name="Hugenholtz P."/>
        </authorList>
    </citation>
    <scope>NUCLEOTIDE SEQUENCE [LARGE SCALE GENOMIC DNA]</scope>
    <source>
        <strain evidence="1">UBA9375</strain>
    </source>
</reference>
<proteinExistence type="predicted"/>
<name>A0A3D3R4A9_9PLAN</name>
<dbReference type="AlphaFoldDB" id="A0A3D3R4A9"/>
<dbReference type="Gene3D" id="3.40.720.10">
    <property type="entry name" value="Alkaline Phosphatase, subunit A"/>
    <property type="match status" value="1"/>
</dbReference>
<dbReference type="Proteomes" id="UP000263642">
    <property type="component" value="Unassembled WGS sequence"/>
</dbReference>
<evidence type="ECO:0008006" key="3">
    <source>
        <dbReference type="Google" id="ProtNLM"/>
    </source>
</evidence>
<gene>
    <name evidence="1" type="ORF">DIT97_07195</name>
</gene>
<sequence length="473" mass="52588">MHRLQRRDFLYGMSASLGTVAFNALLQAEEKASPKSANLKRAQPLEPRDPHLKPRAKACIFLFMEGGPSHLDTFDPKPALEKLHLKEFIREDKQVSAMASGKRYYIKSPFKHKPAGESGISLCEHFSQLADVADDLCVYHGLQAESINHPTACYHMNTGNRFGGDPAIGSWMTYGLGTENQNLPAFIVLPEVAYPQGGSANWSNGFLPAYFQGTALRSQGSPILDLNPPAHVTRETQRKNLDLLAQLNRADRQRHPHEEVLAARMESYELAFRMQAQVPDIINLEQETRQTQEMYGLGQPETDSFGRRCLLARKLVEEGVRFVQIYAAGWDSHDFLERSHKARMQAVDKPIAALLKDLKSRGLLDDTLVVWTGEFGRSPDNGIRNGRQAAGRDHNAKGMALWMAGGGVKAGHRIGATDEIGDHAVEVVNPIRNLHVTLEHIMGLDDNQLTYFHEGRFKVLSQTGGAVINELLG</sequence>
<accession>A0A3D3R4A9</accession>
<evidence type="ECO:0000313" key="1">
    <source>
        <dbReference type="EMBL" id="HCO22837.1"/>
    </source>
</evidence>
<protein>
    <recommendedName>
        <fullName evidence="3">DUF1501 domain-containing protein</fullName>
    </recommendedName>
</protein>
<comment type="caution">
    <text evidence="1">The sequence shown here is derived from an EMBL/GenBank/DDBJ whole genome shotgun (WGS) entry which is preliminary data.</text>
</comment>
<dbReference type="InterPro" id="IPR010869">
    <property type="entry name" value="DUF1501"/>
</dbReference>